<dbReference type="EMBL" id="BRYA01000200">
    <property type="protein sequence ID" value="GMI43815.1"/>
    <property type="molecule type" value="Genomic_DNA"/>
</dbReference>
<keyword evidence="2" id="KW-0812">Transmembrane</keyword>
<feature type="region of interest" description="Disordered" evidence="1">
    <location>
        <begin position="17"/>
        <end position="45"/>
    </location>
</feature>
<keyword evidence="2" id="KW-0472">Membrane</keyword>
<dbReference type="PANTHER" id="PTHR33471:SF7">
    <property type="entry name" value="ATP-DEPENDENT ZINC METALLOPROTEASE-RELATED"/>
    <property type="match status" value="1"/>
</dbReference>
<keyword evidence="2" id="KW-1133">Transmembrane helix</keyword>
<dbReference type="AlphaFoldDB" id="A0A9W7LBS6"/>
<protein>
    <submittedName>
        <fullName evidence="3">Uncharacterized protein</fullName>
    </submittedName>
</protein>
<name>A0A9W7LBS6_9STRA</name>
<gene>
    <name evidence="3" type="ORF">TrCOL_g3091</name>
</gene>
<evidence type="ECO:0000256" key="1">
    <source>
        <dbReference type="SAM" id="MobiDB-lite"/>
    </source>
</evidence>
<dbReference type="GO" id="GO:0006508">
    <property type="term" value="P:proteolysis"/>
    <property type="evidence" value="ECO:0007669"/>
    <property type="project" value="InterPro"/>
</dbReference>
<dbReference type="Proteomes" id="UP001165065">
    <property type="component" value="Unassembled WGS sequence"/>
</dbReference>
<organism evidence="3 4">
    <name type="scientific">Triparma columacea</name>
    <dbReference type="NCBI Taxonomy" id="722753"/>
    <lineage>
        <taxon>Eukaryota</taxon>
        <taxon>Sar</taxon>
        <taxon>Stramenopiles</taxon>
        <taxon>Ochrophyta</taxon>
        <taxon>Bolidophyceae</taxon>
        <taxon>Parmales</taxon>
        <taxon>Triparmaceae</taxon>
        <taxon>Triparma</taxon>
    </lineage>
</organism>
<keyword evidence="4" id="KW-1185">Reference proteome</keyword>
<dbReference type="GO" id="GO:0004176">
    <property type="term" value="F:ATP-dependent peptidase activity"/>
    <property type="evidence" value="ECO:0007669"/>
    <property type="project" value="InterPro"/>
</dbReference>
<dbReference type="PANTHER" id="PTHR33471">
    <property type="entry name" value="ATP-DEPENDENT ZINC METALLOPROTEASE-RELATED"/>
    <property type="match status" value="1"/>
</dbReference>
<sequence>MGNDDVEELMAAAAKLRKESEEAEIAMGRTPTTTSTTSPPPPPKKLSFTEATTLLDSIDVSSTTSLAALPTFSNSPFPLVPFPVPLKTLSSRTSGMLTGDSLGVGGSDDVSLDDFKYATIGVTVVSSILAVLSGVVLPNNTGATLTYLFAVIPILWIGIGSSAPGILASIIETARSTKEDQSTKRSRVTAHEAAHLLVGYMVGMPVKQYSVEDGEPRVEFGVPTGRELSYEDVSRISVVAMAGSAGELAADFEVAKGGEGDLLTLQSAMSSCSEFIGAAKQQDMTRWGALTSWGIIQGNKEIFENVRKGMEEGKGIKELIATIEAGQN</sequence>
<proteinExistence type="predicted"/>
<accession>A0A9W7LBS6</accession>
<evidence type="ECO:0000313" key="4">
    <source>
        <dbReference type="Proteomes" id="UP001165065"/>
    </source>
</evidence>
<dbReference type="InterPro" id="IPR037219">
    <property type="entry name" value="Peptidase_M41-like"/>
</dbReference>
<evidence type="ECO:0000313" key="3">
    <source>
        <dbReference type="EMBL" id="GMI43815.1"/>
    </source>
</evidence>
<dbReference type="GO" id="GO:0004222">
    <property type="term" value="F:metalloendopeptidase activity"/>
    <property type="evidence" value="ECO:0007669"/>
    <property type="project" value="InterPro"/>
</dbReference>
<comment type="caution">
    <text evidence="3">The sequence shown here is derived from an EMBL/GenBank/DDBJ whole genome shotgun (WGS) entry which is preliminary data.</text>
</comment>
<reference evidence="4" key="1">
    <citation type="journal article" date="2023" name="Commun. Biol.">
        <title>Genome analysis of Parmales, the sister group of diatoms, reveals the evolutionary specialization of diatoms from phago-mixotrophs to photoautotrophs.</title>
        <authorList>
            <person name="Ban H."/>
            <person name="Sato S."/>
            <person name="Yoshikawa S."/>
            <person name="Yamada K."/>
            <person name="Nakamura Y."/>
            <person name="Ichinomiya M."/>
            <person name="Sato N."/>
            <person name="Blanc-Mathieu R."/>
            <person name="Endo H."/>
            <person name="Kuwata A."/>
            <person name="Ogata H."/>
        </authorList>
    </citation>
    <scope>NUCLEOTIDE SEQUENCE [LARGE SCALE GENOMIC DNA]</scope>
</reference>
<feature type="transmembrane region" description="Helical" evidence="2">
    <location>
        <begin position="148"/>
        <end position="171"/>
    </location>
</feature>
<dbReference type="SUPFAM" id="SSF140990">
    <property type="entry name" value="FtsH protease domain-like"/>
    <property type="match status" value="1"/>
</dbReference>
<dbReference type="GO" id="GO:0005524">
    <property type="term" value="F:ATP binding"/>
    <property type="evidence" value="ECO:0007669"/>
    <property type="project" value="InterPro"/>
</dbReference>
<dbReference type="OrthoDB" id="66620at2759"/>
<feature type="transmembrane region" description="Helical" evidence="2">
    <location>
        <begin position="117"/>
        <end position="136"/>
    </location>
</feature>
<evidence type="ECO:0000256" key="2">
    <source>
        <dbReference type="SAM" id="Phobius"/>
    </source>
</evidence>